<dbReference type="GO" id="GO:0008841">
    <property type="term" value="F:dihydrofolate synthase activity"/>
    <property type="evidence" value="ECO:0007669"/>
    <property type="project" value="UniProtKB-EC"/>
</dbReference>
<dbReference type="InterPro" id="IPR004101">
    <property type="entry name" value="Mur_ligase_C"/>
</dbReference>
<dbReference type="EC" id="6.3.2.12" evidence="7"/>
<evidence type="ECO:0000256" key="7">
    <source>
        <dbReference type="ARBA" id="ARBA00013023"/>
    </source>
</evidence>
<dbReference type="InterPro" id="IPR036565">
    <property type="entry name" value="Mur-like_cat_sf"/>
</dbReference>
<dbReference type="OrthoDB" id="9809356at2"/>
<dbReference type="AlphaFoldDB" id="A0A432YM11"/>
<evidence type="ECO:0000256" key="3">
    <source>
        <dbReference type="ARBA" id="ARBA00004799"/>
    </source>
</evidence>
<dbReference type="SUPFAM" id="SSF53244">
    <property type="entry name" value="MurD-like peptide ligases, peptide-binding domain"/>
    <property type="match status" value="1"/>
</dbReference>
<sequence>MNAQLTPPSAAAGLDAWLSYLEALHPKEIELGLERIKTVAQRLAVDPGAAKVITVAGTNGKGSTVRYLETVLRNGGYQTGVYISPHLVNYEERVRINGLELEAQQHVNAFQAVERARGDTSLTYFEFGTLAAFWLMMQAPLDVWILEVGLGGRLDAVNCLAADVGIVTSVGIDHVDFLGPDRTSIAREKAGIFRADKIAIIGEADFPPAILSELKQAGIAPLSVGEDFNYRLALDAGSWDYFGHRNVLRDLPLPHVPLPNAATAICALEQLELPVSEQAIRQGLAQAREKGRLQFQPGKPDVLIDVAHNPHAATFLATHIKQRFSDRRVYLVIGMLKDKDIQGTLAALADVVDDWYLADLSGARAASAQQLASALPASVKETDAQQFSSVKAAYQAACSAASDDQQQALVLVCGSFYTVSQIPLAE</sequence>
<dbReference type="NCBIfam" id="NF008101">
    <property type="entry name" value="PRK10846.1"/>
    <property type="match status" value="1"/>
</dbReference>
<keyword evidence="14" id="KW-0460">Magnesium</keyword>
<dbReference type="SUPFAM" id="SSF53623">
    <property type="entry name" value="MurD-like peptide ligases, catalytic domain"/>
    <property type="match status" value="1"/>
</dbReference>
<dbReference type="FunFam" id="3.40.1190.10:FF:000004">
    <property type="entry name" value="Dihydrofolate synthase/folylpolyglutamate synthase"/>
    <property type="match status" value="1"/>
</dbReference>
<evidence type="ECO:0000256" key="12">
    <source>
        <dbReference type="ARBA" id="ARBA00022741"/>
    </source>
</evidence>
<dbReference type="RefSeq" id="WP_126754388.1">
    <property type="nucleotide sequence ID" value="NZ_PIPY01000005.1"/>
</dbReference>
<evidence type="ECO:0000256" key="2">
    <source>
        <dbReference type="ARBA" id="ARBA00002714"/>
    </source>
</evidence>
<evidence type="ECO:0000256" key="23">
    <source>
        <dbReference type="PIRNR" id="PIRNR001563"/>
    </source>
</evidence>
<keyword evidence="13 23" id="KW-0067">ATP-binding</keyword>
<evidence type="ECO:0000256" key="13">
    <source>
        <dbReference type="ARBA" id="ARBA00022840"/>
    </source>
</evidence>
<evidence type="ECO:0000256" key="4">
    <source>
        <dbReference type="ARBA" id="ARBA00005150"/>
    </source>
</evidence>
<dbReference type="Pfam" id="PF08245">
    <property type="entry name" value="Mur_ligase_M"/>
    <property type="match status" value="1"/>
</dbReference>
<evidence type="ECO:0000256" key="9">
    <source>
        <dbReference type="ARBA" id="ARBA00019357"/>
    </source>
</evidence>
<evidence type="ECO:0000259" key="25">
    <source>
        <dbReference type="Pfam" id="PF08245"/>
    </source>
</evidence>
<comment type="cofactor">
    <cofactor evidence="1">
        <name>Mg(2+)</name>
        <dbReference type="ChEBI" id="CHEBI:18420"/>
    </cofactor>
</comment>
<evidence type="ECO:0000256" key="21">
    <source>
        <dbReference type="ARBA" id="ARBA00049035"/>
    </source>
</evidence>
<evidence type="ECO:0000256" key="1">
    <source>
        <dbReference type="ARBA" id="ARBA00001946"/>
    </source>
</evidence>
<dbReference type="PIRSF" id="PIRSF001563">
    <property type="entry name" value="Folylpolyglu_synth"/>
    <property type="match status" value="1"/>
</dbReference>
<evidence type="ECO:0000256" key="6">
    <source>
        <dbReference type="ARBA" id="ARBA00011245"/>
    </source>
</evidence>
<comment type="pathway">
    <text evidence="4">Cofactor biosynthesis; tetrahydrofolylpolyglutamate biosynthesis.</text>
</comment>
<dbReference type="InterPro" id="IPR013221">
    <property type="entry name" value="Mur_ligase_cen"/>
</dbReference>
<dbReference type="GO" id="GO:0046654">
    <property type="term" value="P:tetrahydrofolate biosynthetic process"/>
    <property type="evidence" value="ECO:0007669"/>
    <property type="project" value="UniProtKB-UniPathway"/>
</dbReference>
<dbReference type="PANTHER" id="PTHR11136">
    <property type="entry name" value="FOLYLPOLYGLUTAMATE SYNTHASE-RELATED"/>
    <property type="match status" value="1"/>
</dbReference>
<dbReference type="GO" id="GO:0005737">
    <property type="term" value="C:cytoplasm"/>
    <property type="evidence" value="ECO:0007669"/>
    <property type="project" value="TreeGrafter"/>
</dbReference>
<dbReference type="Gene3D" id="3.40.1190.10">
    <property type="entry name" value="Mur-like, catalytic domain"/>
    <property type="match status" value="1"/>
</dbReference>
<dbReference type="InterPro" id="IPR018109">
    <property type="entry name" value="Folylpolyglutamate_synth_CS"/>
</dbReference>
<reference evidence="27" key="1">
    <citation type="journal article" date="2018" name="Front. Microbiol.">
        <title>Genome-Based Analysis Reveals the Taxonomy and Diversity of the Family Idiomarinaceae.</title>
        <authorList>
            <person name="Liu Y."/>
            <person name="Lai Q."/>
            <person name="Shao Z."/>
        </authorList>
    </citation>
    <scope>NUCLEOTIDE SEQUENCE [LARGE SCALE GENOMIC DNA]</scope>
    <source>
        <strain evidence="27">CVS-6</strain>
    </source>
</reference>
<dbReference type="GO" id="GO:0005524">
    <property type="term" value="F:ATP binding"/>
    <property type="evidence" value="ECO:0007669"/>
    <property type="project" value="UniProtKB-KW"/>
</dbReference>
<protein>
    <recommendedName>
        <fullName evidence="9">Dihydrofolate synthase/folylpolyglutamate synthase</fullName>
        <ecNumber evidence="7">6.3.2.12</ecNumber>
        <ecNumber evidence="8">6.3.2.17</ecNumber>
    </recommendedName>
    <alternativeName>
        <fullName evidence="18">Folylpoly-gamma-glutamate synthetase-dihydrofolate synthetase</fullName>
    </alternativeName>
    <alternativeName>
        <fullName evidence="16">Folylpolyglutamate synthetase</fullName>
    </alternativeName>
    <alternativeName>
        <fullName evidence="17">Tetrahydrofolylpolyglutamate synthase</fullName>
    </alternativeName>
</protein>
<name>A0A432YM11_9GAMM</name>
<dbReference type="Gene3D" id="3.90.190.20">
    <property type="entry name" value="Mur ligase, C-terminal domain"/>
    <property type="match status" value="1"/>
</dbReference>
<comment type="catalytic activity">
    <reaction evidence="22">
        <text>7,8-dihydropteroate + L-glutamate + ATP = 7,8-dihydrofolate + ADP + phosphate + H(+)</text>
        <dbReference type="Rhea" id="RHEA:23584"/>
        <dbReference type="ChEBI" id="CHEBI:15378"/>
        <dbReference type="ChEBI" id="CHEBI:17839"/>
        <dbReference type="ChEBI" id="CHEBI:29985"/>
        <dbReference type="ChEBI" id="CHEBI:30616"/>
        <dbReference type="ChEBI" id="CHEBI:43474"/>
        <dbReference type="ChEBI" id="CHEBI:57451"/>
        <dbReference type="ChEBI" id="CHEBI:456216"/>
        <dbReference type="EC" id="6.3.2.12"/>
    </reaction>
</comment>
<evidence type="ECO:0000256" key="17">
    <source>
        <dbReference type="ARBA" id="ARBA00030592"/>
    </source>
</evidence>
<evidence type="ECO:0000256" key="5">
    <source>
        <dbReference type="ARBA" id="ARBA00008276"/>
    </source>
</evidence>
<comment type="subunit">
    <text evidence="6">Monomer.</text>
</comment>
<keyword evidence="12 23" id="KW-0547">Nucleotide-binding</keyword>
<comment type="pathway">
    <text evidence="3">Cofactor biosynthesis; tetrahydrofolate biosynthesis; 7,8-dihydrofolate from 2-amino-4-hydroxy-6-hydroxymethyl-7,8-dihydropteridine diphosphate and 4-aminobenzoate: step 2/2.</text>
</comment>
<dbReference type="Pfam" id="PF02875">
    <property type="entry name" value="Mur_ligase_C"/>
    <property type="match status" value="1"/>
</dbReference>
<keyword evidence="11" id="KW-0479">Metal-binding</keyword>
<dbReference type="UniPathway" id="UPA00077">
    <property type="reaction ID" value="UER00157"/>
</dbReference>
<gene>
    <name evidence="26" type="ORF">CWI71_06125</name>
</gene>
<keyword evidence="15" id="KW-0289">Folate biosynthesis</keyword>
<evidence type="ECO:0000256" key="15">
    <source>
        <dbReference type="ARBA" id="ARBA00022909"/>
    </source>
</evidence>
<dbReference type="InterPro" id="IPR036615">
    <property type="entry name" value="Mur_ligase_C_dom_sf"/>
</dbReference>
<dbReference type="EC" id="6.3.2.17" evidence="8"/>
<evidence type="ECO:0000313" key="27">
    <source>
        <dbReference type="Proteomes" id="UP000288259"/>
    </source>
</evidence>
<evidence type="ECO:0000313" key="26">
    <source>
        <dbReference type="EMBL" id="RUO61928.1"/>
    </source>
</evidence>
<dbReference type="GO" id="GO:0046656">
    <property type="term" value="P:folic acid biosynthetic process"/>
    <property type="evidence" value="ECO:0007669"/>
    <property type="project" value="UniProtKB-KW"/>
</dbReference>
<evidence type="ECO:0000256" key="8">
    <source>
        <dbReference type="ARBA" id="ARBA00013025"/>
    </source>
</evidence>
<accession>A0A432YM11</accession>
<proteinExistence type="inferred from homology"/>
<feature type="domain" description="Mur ligase C-terminal" evidence="24">
    <location>
        <begin position="291"/>
        <end position="416"/>
    </location>
</feature>
<evidence type="ECO:0000256" key="14">
    <source>
        <dbReference type="ARBA" id="ARBA00022842"/>
    </source>
</evidence>
<evidence type="ECO:0000256" key="20">
    <source>
        <dbReference type="ARBA" id="ARBA00047808"/>
    </source>
</evidence>
<evidence type="ECO:0000256" key="22">
    <source>
        <dbReference type="ARBA" id="ARBA00049161"/>
    </source>
</evidence>
<comment type="similarity">
    <text evidence="5 23">Belongs to the folylpolyglutamate synthase family.</text>
</comment>
<comment type="function">
    <text evidence="2">Functions in two distinct reactions of the de novo folate biosynthetic pathway. Catalyzes the addition of a glutamate residue to dihydropteroate (7,8-dihydropteroate or H2Pte) to form dihydrofolate (7,8-dihydrofolate monoglutamate or H2Pte-Glu). Also catalyzes successive additions of L-glutamate to tetrahydrofolate or 10-formyltetrahydrofolate or 5,10-methylenetetrahydrofolate, leading to folylpolyglutamate derivatives.</text>
</comment>
<organism evidence="26 27">
    <name type="scientific">Pseudidiomarina insulisalsae</name>
    <dbReference type="NCBI Taxonomy" id="575789"/>
    <lineage>
        <taxon>Bacteria</taxon>
        <taxon>Pseudomonadati</taxon>
        <taxon>Pseudomonadota</taxon>
        <taxon>Gammaproteobacteria</taxon>
        <taxon>Alteromonadales</taxon>
        <taxon>Idiomarinaceae</taxon>
        <taxon>Pseudidiomarina</taxon>
    </lineage>
</organism>
<dbReference type="GO" id="GO:0046872">
    <property type="term" value="F:metal ion binding"/>
    <property type="evidence" value="ECO:0007669"/>
    <property type="project" value="UniProtKB-KW"/>
</dbReference>
<evidence type="ECO:0000256" key="10">
    <source>
        <dbReference type="ARBA" id="ARBA00022598"/>
    </source>
</evidence>
<evidence type="ECO:0000256" key="16">
    <source>
        <dbReference type="ARBA" id="ARBA00030048"/>
    </source>
</evidence>
<dbReference type="EMBL" id="PIPY01000005">
    <property type="protein sequence ID" value="RUO61928.1"/>
    <property type="molecule type" value="Genomic_DNA"/>
</dbReference>
<comment type="caution">
    <text evidence="26">The sequence shown here is derived from an EMBL/GenBank/DDBJ whole genome shotgun (WGS) entry which is preliminary data.</text>
</comment>
<evidence type="ECO:0000256" key="11">
    <source>
        <dbReference type="ARBA" id="ARBA00022723"/>
    </source>
</evidence>
<dbReference type="Proteomes" id="UP000288259">
    <property type="component" value="Unassembled WGS sequence"/>
</dbReference>
<evidence type="ECO:0000259" key="24">
    <source>
        <dbReference type="Pfam" id="PF02875"/>
    </source>
</evidence>
<evidence type="ECO:0000256" key="18">
    <source>
        <dbReference type="ARBA" id="ARBA00032510"/>
    </source>
</evidence>
<comment type="catalytic activity">
    <reaction evidence="20">
        <text>10-formyltetrahydrofolyl-(gamma-L-Glu)(n) + L-glutamate + ATP = 10-formyltetrahydrofolyl-(gamma-L-Glu)(n+1) + ADP + phosphate + H(+)</text>
        <dbReference type="Rhea" id="RHEA:51904"/>
        <dbReference type="Rhea" id="RHEA-COMP:13088"/>
        <dbReference type="Rhea" id="RHEA-COMP:14300"/>
        <dbReference type="ChEBI" id="CHEBI:15378"/>
        <dbReference type="ChEBI" id="CHEBI:29985"/>
        <dbReference type="ChEBI" id="CHEBI:30616"/>
        <dbReference type="ChEBI" id="CHEBI:43474"/>
        <dbReference type="ChEBI" id="CHEBI:134413"/>
        <dbReference type="ChEBI" id="CHEBI:456216"/>
        <dbReference type="EC" id="6.3.2.17"/>
    </reaction>
</comment>
<keyword evidence="10 23" id="KW-0436">Ligase</keyword>
<evidence type="ECO:0000256" key="19">
    <source>
        <dbReference type="ARBA" id="ARBA00047493"/>
    </source>
</evidence>
<dbReference type="NCBIfam" id="TIGR01499">
    <property type="entry name" value="folC"/>
    <property type="match status" value="1"/>
</dbReference>
<comment type="catalytic activity">
    <reaction evidence="19">
        <text>(6S)-5,6,7,8-tetrahydrofolyl-(gamma-L-Glu)(n) + L-glutamate + ATP = (6S)-5,6,7,8-tetrahydrofolyl-(gamma-L-Glu)(n+1) + ADP + phosphate + H(+)</text>
        <dbReference type="Rhea" id="RHEA:10580"/>
        <dbReference type="Rhea" id="RHEA-COMP:14738"/>
        <dbReference type="Rhea" id="RHEA-COMP:14740"/>
        <dbReference type="ChEBI" id="CHEBI:15378"/>
        <dbReference type="ChEBI" id="CHEBI:29985"/>
        <dbReference type="ChEBI" id="CHEBI:30616"/>
        <dbReference type="ChEBI" id="CHEBI:43474"/>
        <dbReference type="ChEBI" id="CHEBI:141005"/>
        <dbReference type="ChEBI" id="CHEBI:456216"/>
        <dbReference type="EC" id="6.3.2.17"/>
    </reaction>
</comment>
<keyword evidence="27" id="KW-1185">Reference proteome</keyword>
<dbReference type="InterPro" id="IPR001645">
    <property type="entry name" value="Folylpolyglutamate_synth"/>
</dbReference>
<dbReference type="PROSITE" id="PS01011">
    <property type="entry name" value="FOLYLPOLYGLU_SYNT_1"/>
    <property type="match status" value="1"/>
</dbReference>
<comment type="catalytic activity">
    <reaction evidence="21">
        <text>(6R)-5,10-methylenetetrahydrofolyl-(gamma-L-Glu)(n) + L-glutamate + ATP = (6R)-5,10-methylenetetrahydrofolyl-(gamma-L-Glu)(n+1) + ADP + phosphate + H(+)</text>
        <dbReference type="Rhea" id="RHEA:51912"/>
        <dbReference type="Rhea" id="RHEA-COMP:13257"/>
        <dbReference type="Rhea" id="RHEA-COMP:13258"/>
        <dbReference type="ChEBI" id="CHEBI:15378"/>
        <dbReference type="ChEBI" id="CHEBI:29985"/>
        <dbReference type="ChEBI" id="CHEBI:30616"/>
        <dbReference type="ChEBI" id="CHEBI:43474"/>
        <dbReference type="ChEBI" id="CHEBI:136572"/>
        <dbReference type="ChEBI" id="CHEBI:456216"/>
        <dbReference type="EC" id="6.3.2.17"/>
    </reaction>
</comment>
<feature type="domain" description="Mur ligase central" evidence="25">
    <location>
        <begin position="55"/>
        <end position="225"/>
    </location>
</feature>
<dbReference type="GO" id="GO:0004326">
    <property type="term" value="F:tetrahydrofolylpolyglutamate synthase activity"/>
    <property type="evidence" value="ECO:0007669"/>
    <property type="project" value="UniProtKB-EC"/>
</dbReference>
<dbReference type="PANTHER" id="PTHR11136:SF0">
    <property type="entry name" value="DIHYDROFOLATE SYNTHETASE-RELATED"/>
    <property type="match status" value="1"/>
</dbReference>